<organism evidence="6 7">
    <name type="scientific">Bacillus sonorensis</name>
    <dbReference type="NCBI Taxonomy" id="119858"/>
    <lineage>
        <taxon>Bacteria</taxon>
        <taxon>Bacillati</taxon>
        <taxon>Bacillota</taxon>
        <taxon>Bacilli</taxon>
        <taxon>Bacillales</taxon>
        <taxon>Bacillaceae</taxon>
        <taxon>Bacillus</taxon>
    </lineage>
</organism>
<evidence type="ECO:0000256" key="2">
    <source>
        <dbReference type="ARBA" id="ARBA00022969"/>
    </source>
</evidence>
<evidence type="ECO:0000256" key="4">
    <source>
        <dbReference type="HAMAP-Rule" id="MF_00727"/>
    </source>
</evidence>
<evidence type="ECO:0000313" key="7">
    <source>
        <dbReference type="Proteomes" id="UP000196877"/>
    </source>
</evidence>
<comment type="catalytic activity">
    <reaction evidence="4">
        <text>L-glutaminyl-[protein] + L-lysyl-[protein] = [protein]-L-lysyl-N(6)-5-L-glutamyl-[protein] + NH4(+)</text>
        <dbReference type="Rhea" id="RHEA:54816"/>
        <dbReference type="Rhea" id="RHEA-COMP:9752"/>
        <dbReference type="Rhea" id="RHEA-COMP:10207"/>
        <dbReference type="Rhea" id="RHEA-COMP:14005"/>
        <dbReference type="ChEBI" id="CHEBI:28938"/>
        <dbReference type="ChEBI" id="CHEBI:29969"/>
        <dbReference type="ChEBI" id="CHEBI:30011"/>
        <dbReference type="ChEBI" id="CHEBI:138370"/>
        <dbReference type="EC" id="2.3.2.13"/>
    </reaction>
</comment>
<dbReference type="Pfam" id="PF20085">
    <property type="entry name" value="TGL"/>
    <property type="match status" value="1"/>
</dbReference>
<dbReference type="RefSeq" id="WP_006638847.1">
    <property type="nucleotide sequence ID" value="NZ_BORD01000001.1"/>
</dbReference>
<keyword evidence="5" id="KW-0472">Membrane</keyword>
<dbReference type="NCBIfam" id="NF002869">
    <property type="entry name" value="PRK03187.1"/>
    <property type="match status" value="1"/>
</dbReference>
<feature type="transmembrane region" description="Helical" evidence="5">
    <location>
        <begin position="111"/>
        <end position="129"/>
    </location>
</feature>
<sequence length="245" mass="28093">MINISGYWLRPEDAEKFNISRTQKDIVNQMLSMPSQYRYRTSGELLFELTFRENTVESAKALINSGAKFATFSKTYGNEEFWRVSPEGALELKYRASASHAIKNIFGSGSLYAFECATAIVIIFYMALLKTIGDQAFDRNYQRIILYDWHYEKLPIYTEKGNDFLPGDCLYFKNPEFDPERPQWRGENAIYLGNNQYAAHGLGILSAESIIEKLNRLRKPGAQTSAHLLTQVTRVDIPALSQMIR</sequence>
<dbReference type="GO" id="GO:0003810">
    <property type="term" value="F:protein-glutamine gamma-glutamyltransferase activity"/>
    <property type="evidence" value="ECO:0007669"/>
    <property type="project" value="UniProtKB-EC"/>
</dbReference>
<evidence type="ECO:0000313" key="6">
    <source>
        <dbReference type="EMBL" id="ASB90529.1"/>
    </source>
</evidence>
<evidence type="ECO:0000256" key="5">
    <source>
        <dbReference type="SAM" id="Phobius"/>
    </source>
</evidence>
<evidence type="ECO:0000256" key="3">
    <source>
        <dbReference type="ARBA" id="ARBA00023315"/>
    </source>
</evidence>
<dbReference type="InterPro" id="IPR020916">
    <property type="entry name" value="Gln_gamma-glutamylTfrase_bac"/>
</dbReference>
<proteinExistence type="inferred from homology"/>
<gene>
    <name evidence="4" type="primary">tgl</name>
    <name evidence="6" type="ORF">S101395_04027</name>
</gene>
<keyword evidence="2 4" id="KW-0749">Sporulation</keyword>
<keyword evidence="1 4" id="KW-0808">Transferase</keyword>
<reference evidence="6 7" key="1">
    <citation type="submission" date="2017-06" db="EMBL/GenBank/DDBJ databases">
        <title>Genome sequence of Bacillus sonorensis strain SRCM101395.</title>
        <authorList>
            <person name="Cho S.H."/>
        </authorList>
    </citation>
    <scope>NUCLEOTIDE SEQUENCE [LARGE SCALE GENOMIC DNA]</scope>
    <source>
        <strain evidence="6 7">SRCM101395</strain>
    </source>
</reference>
<dbReference type="EC" id="2.3.2.13" evidence="4"/>
<comment type="function">
    <text evidence="4">Probably plays a role in the assembly of the spore coat proteins by catalyzing epsilon-(gamma-glutamyl)lysine cross-links.</text>
</comment>
<keyword evidence="7" id="KW-1185">Reference proteome</keyword>
<protein>
    <recommendedName>
        <fullName evidence="4">Protein-glutamine gamma-glutamyltransferase</fullName>
        <ecNumber evidence="4">2.3.2.13</ecNumber>
    </recommendedName>
    <alternativeName>
        <fullName evidence="4">Transglutaminase</fullName>
        <shortName evidence="4">TGase</shortName>
    </alternativeName>
</protein>
<evidence type="ECO:0000256" key="1">
    <source>
        <dbReference type="ARBA" id="ARBA00022679"/>
    </source>
</evidence>
<dbReference type="HAMAP" id="MF_00727">
    <property type="entry name" value="Tgl"/>
    <property type="match status" value="1"/>
</dbReference>
<keyword evidence="5" id="KW-1133">Transmembrane helix</keyword>
<dbReference type="EMBL" id="CP021920">
    <property type="protein sequence ID" value="ASB90529.1"/>
    <property type="molecule type" value="Genomic_DNA"/>
</dbReference>
<keyword evidence="3 4" id="KW-0012">Acyltransferase</keyword>
<keyword evidence="5" id="KW-0812">Transmembrane</keyword>
<dbReference type="GeneID" id="92854839"/>
<comment type="similarity">
    <text evidence="4">Belongs to the bacillus TGase family.</text>
</comment>
<accession>A0ABN5AMT5</accession>
<name>A0ABN5AMT5_9BACI</name>
<dbReference type="Proteomes" id="UP000196877">
    <property type="component" value="Chromosome"/>
</dbReference>